<dbReference type="GO" id="GO:0004553">
    <property type="term" value="F:hydrolase activity, hydrolyzing O-glycosyl compounds"/>
    <property type="evidence" value="ECO:0007669"/>
    <property type="project" value="UniProtKB-ARBA"/>
</dbReference>
<dbReference type="PANTHER" id="PTHR31616:SF0">
    <property type="entry name" value="GLUCAN 1,4-ALPHA-GLUCOSIDASE"/>
    <property type="match status" value="1"/>
</dbReference>
<dbReference type="STRING" id="29343.CCDG5_0768"/>
<dbReference type="KEGG" id="ccel:CCDG5_0768"/>
<gene>
    <name evidence="2" type="ORF">CCDG5_0768</name>
</gene>
<dbReference type="InterPro" id="IPR011613">
    <property type="entry name" value="GH15-like"/>
</dbReference>
<dbReference type="PANTHER" id="PTHR31616">
    <property type="entry name" value="TREHALASE"/>
    <property type="match status" value="1"/>
</dbReference>
<protein>
    <submittedName>
        <fullName evidence="2">Glycoside hydrolase-like protein</fullName>
    </submittedName>
</protein>
<dbReference type="PATRIC" id="fig|29343.3.peg.805"/>
<dbReference type="InterPro" id="IPR008928">
    <property type="entry name" value="6-hairpin_glycosidase_sf"/>
</dbReference>
<evidence type="ECO:0000313" key="3">
    <source>
        <dbReference type="Proteomes" id="UP000032431"/>
    </source>
</evidence>
<evidence type="ECO:0000313" key="2">
    <source>
        <dbReference type="EMBL" id="CDZ23897.1"/>
    </source>
</evidence>
<dbReference type="Gene3D" id="1.50.10.10">
    <property type="match status" value="1"/>
</dbReference>
<dbReference type="SUPFAM" id="SSF48208">
    <property type="entry name" value="Six-hairpin glycosidases"/>
    <property type="match status" value="1"/>
</dbReference>
<proteinExistence type="predicted"/>
<dbReference type="Pfam" id="PF00723">
    <property type="entry name" value="Glyco_hydro_15"/>
    <property type="match status" value="1"/>
</dbReference>
<sequence length="362" mass="41600">MNLLSESINVILENQSDSGSFIACPNFRTYNFCWIRDGSFIANSMDVVGKYDSAEKFFSWVDRVITTCEPKIENLKNSLNEGKKIDKNCVFNARFTLDGKEEKGSKWGNFQLDAYGTWLWALAEHIEYTGNTELLNKFRKSIDLTIQYIDNLWYYPNFDIWEENSDKIHTSTLACLYGGLNSIEKLISSGEIRTLKNRIRSYILTNCVKNSKFVKYVGSEDVDASLLLLGVPFKVVDLNDQIYKNTVHSIEQELLCGGGVHRYKKDTYYGGGEWILLSCFLGWYYVLTGNIEKAKSILNWVEGTADKNGHLPEQDCSHMLDPNYYVHWVKQWGKPASPLLWSHAMYIILLKEIEKAEQAQLS</sequence>
<keyword evidence="2" id="KW-0378">Hydrolase</keyword>
<dbReference type="InterPro" id="IPR012341">
    <property type="entry name" value="6hp_glycosidase-like_sf"/>
</dbReference>
<dbReference type="OrthoDB" id="3902805at2"/>
<accession>A0A078KN17</accession>
<dbReference type="EMBL" id="LM995447">
    <property type="protein sequence ID" value="CDZ23897.1"/>
    <property type="molecule type" value="Genomic_DNA"/>
</dbReference>
<reference evidence="3" key="1">
    <citation type="submission" date="2014-07" db="EMBL/GenBank/DDBJ databases">
        <authorList>
            <person name="Wibberg D."/>
        </authorList>
    </citation>
    <scope>NUCLEOTIDE SEQUENCE [LARGE SCALE GENOMIC DNA]</scope>
    <source>
        <strain evidence="3">DG5</strain>
    </source>
</reference>
<dbReference type="Proteomes" id="UP000032431">
    <property type="component" value="Chromosome I"/>
</dbReference>
<dbReference type="GO" id="GO:0005975">
    <property type="term" value="P:carbohydrate metabolic process"/>
    <property type="evidence" value="ECO:0007669"/>
    <property type="project" value="InterPro"/>
</dbReference>
<evidence type="ECO:0000259" key="1">
    <source>
        <dbReference type="Pfam" id="PF00723"/>
    </source>
</evidence>
<feature type="domain" description="GH15-like" evidence="1">
    <location>
        <begin position="12"/>
        <end position="280"/>
    </location>
</feature>
<organism evidence="2 3">
    <name type="scientific">[Clostridium] cellulosi</name>
    <dbReference type="NCBI Taxonomy" id="29343"/>
    <lineage>
        <taxon>Bacteria</taxon>
        <taxon>Bacillati</taxon>
        <taxon>Bacillota</taxon>
        <taxon>Clostridia</taxon>
        <taxon>Eubacteriales</taxon>
        <taxon>Oscillospiraceae</taxon>
        <taxon>Oscillospiraceae incertae sedis</taxon>
    </lineage>
</organism>
<dbReference type="AlphaFoldDB" id="A0A078KN17"/>
<name>A0A078KN17_9FIRM</name>
<dbReference type="HOGENOM" id="CLU_801178_0_0_9"/>
<keyword evidence="3" id="KW-1185">Reference proteome</keyword>